<evidence type="ECO:0000256" key="1">
    <source>
        <dbReference type="SAM" id="MobiDB-lite"/>
    </source>
</evidence>
<dbReference type="Proteomes" id="UP000618795">
    <property type="component" value="Unassembled WGS sequence"/>
</dbReference>
<feature type="region of interest" description="Disordered" evidence="1">
    <location>
        <begin position="1"/>
        <end position="37"/>
    </location>
</feature>
<keyword evidence="3" id="KW-1185">Reference proteome</keyword>
<name>A0A918IG80_9ACTN</name>
<dbReference type="EMBL" id="BMTD01000015">
    <property type="protein sequence ID" value="GGV12594.1"/>
    <property type="molecule type" value="Genomic_DNA"/>
</dbReference>
<proteinExistence type="predicted"/>
<organism evidence="2 3">
    <name type="scientific">Streptomyces filipinensis</name>
    <dbReference type="NCBI Taxonomy" id="66887"/>
    <lineage>
        <taxon>Bacteria</taxon>
        <taxon>Bacillati</taxon>
        <taxon>Actinomycetota</taxon>
        <taxon>Actinomycetes</taxon>
        <taxon>Kitasatosporales</taxon>
        <taxon>Streptomycetaceae</taxon>
        <taxon>Streptomyces</taxon>
    </lineage>
</organism>
<protein>
    <submittedName>
        <fullName evidence="2">Uncharacterized protein</fullName>
    </submittedName>
</protein>
<gene>
    <name evidence="2" type="ORF">GCM10010260_59220</name>
</gene>
<reference evidence="2" key="1">
    <citation type="journal article" date="2014" name="Int. J. Syst. Evol. Microbiol.">
        <title>Complete genome sequence of Corynebacterium casei LMG S-19264T (=DSM 44701T), isolated from a smear-ripened cheese.</title>
        <authorList>
            <consortium name="US DOE Joint Genome Institute (JGI-PGF)"/>
            <person name="Walter F."/>
            <person name="Albersmeier A."/>
            <person name="Kalinowski J."/>
            <person name="Ruckert C."/>
        </authorList>
    </citation>
    <scope>NUCLEOTIDE SEQUENCE</scope>
    <source>
        <strain evidence="2">JCM 4369</strain>
    </source>
</reference>
<evidence type="ECO:0000313" key="2">
    <source>
        <dbReference type="EMBL" id="GGV12594.1"/>
    </source>
</evidence>
<sequence length="111" mass="11544">MVQAAAEAGLDGPVSPGLGRLDVHAEDTGEPIPAVPCRPRAGAVTGCSQLKADRFVRSGRSSAPLRGYEKGRLSGQLHCRRDGRLANSDLFGPVPIRDAAASLTPASERKA</sequence>
<dbReference type="AlphaFoldDB" id="A0A918IG80"/>
<accession>A0A918IG80</accession>
<comment type="caution">
    <text evidence="2">The sequence shown here is derived from an EMBL/GenBank/DDBJ whole genome shotgun (WGS) entry which is preliminary data.</text>
</comment>
<evidence type="ECO:0000313" key="3">
    <source>
        <dbReference type="Proteomes" id="UP000618795"/>
    </source>
</evidence>
<reference evidence="2" key="2">
    <citation type="submission" date="2020-09" db="EMBL/GenBank/DDBJ databases">
        <authorList>
            <person name="Sun Q."/>
            <person name="Ohkuma M."/>
        </authorList>
    </citation>
    <scope>NUCLEOTIDE SEQUENCE</scope>
    <source>
        <strain evidence="2">JCM 4369</strain>
    </source>
</reference>